<dbReference type="InterPro" id="IPR000462">
    <property type="entry name" value="CDP-OH_P_trans"/>
</dbReference>
<evidence type="ECO:0000256" key="1">
    <source>
        <dbReference type="SAM" id="Phobius"/>
    </source>
</evidence>
<gene>
    <name evidence="2" type="ORF">SAMN05216195_11058</name>
</gene>
<evidence type="ECO:0000313" key="2">
    <source>
        <dbReference type="EMBL" id="SES20559.1"/>
    </source>
</evidence>
<organism evidence="2 3">
    <name type="scientific">Lentzea flaviverrucosa</name>
    <dbReference type="NCBI Taxonomy" id="200379"/>
    <lineage>
        <taxon>Bacteria</taxon>
        <taxon>Bacillati</taxon>
        <taxon>Actinomycetota</taxon>
        <taxon>Actinomycetes</taxon>
        <taxon>Pseudonocardiales</taxon>
        <taxon>Pseudonocardiaceae</taxon>
        <taxon>Lentzea</taxon>
    </lineage>
</organism>
<evidence type="ECO:0000313" key="3">
    <source>
        <dbReference type="Proteomes" id="UP000199028"/>
    </source>
</evidence>
<accession>A0A1H9VG69</accession>
<dbReference type="Pfam" id="PF01066">
    <property type="entry name" value="CDP-OH_P_transf"/>
    <property type="match status" value="1"/>
</dbReference>
<dbReference type="Proteomes" id="UP000199028">
    <property type="component" value="Unassembled WGS sequence"/>
</dbReference>
<reference evidence="3" key="1">
    <citation type="submission" date="2016-10" db="EMBL/GenBank/DDBJ databases">
        <authorList>
            <person name="Varghese N."/>
            <person name="Submissions S."/>
        </authorList>
    </citation>
    <scope>NUCLEOTIDE SEQUENCE [LARGE SCALE GENOMIC DNA]</scope>
    <source>
        <strain evidence="3">CGMCC 4.578</strain>
    </source>
</reference>
<dbReference type="EMBL" id="FOFT01000010">
    <property type="protein sequence ID" value="SES20559.1"/>
    <property type="molecule type" value="Genomic_DNA"/>
</dbReference>
<keyword evidence="1" id="KW-0812">Transmembrane</keyword>
<dbReference type="AlphaFoldDB" id="A0A1H9VG69"/>
<keyword evidence="2" id="KW-0808">Transferase</keyword>
<name>A0A1H9VG69_9PSEU</name>
<proteinExistence type="predicted"/>
<keyword evidence="1" id="KW-1133">Transmembrane helix</keyword>
<feature type="transmembrane region" description="Helical" evidence="1">
    <location>
        <begin position="13"/>
        <end position="32"/>
    </location>
</feature>
<keyword evidence="3" id="KW-1185">Reference proteome</keyword>
<keyword evidence="1" id="KW-0472">Membrane</keyword>
<dbReference type="GO" id="GO:0016740">
    <property type="term" value="F:transferase activity"/>
    <property type="evidence" value="ECO:0007669"/>
    <property type="project" value="UniProtKB-KW"/>
</dbReference>
<sequence>MCSGLSAVHFANVGMWGAAIAAIAAAAVFDGLDGRIAMLLVSRIGRCP</sequence>
<protein>
    <submittedName>
        <fullName evidence="2">CDP-diacylglycerol---serine O-phosphatidyltransferase</fullName>
    </submittedName>
</protein>